<comment type="caution">
    <text evidence="3">The sequence shown here is derived from an EMBL/GenBank/DDBJ whole genome shotgun (WGS) entry which is preliminary data.</text>
</comment>
<evidence type="ECO:0000313" key="3">
    <source>
        <dbReference type="EMBL" id="HJE48926.1"/>
    </source>
</evidence>
<name>A0A921EJW4_LACJH</name>
<reference evidence="3" key="1">
    <citation type="journal article" date="2021" name="PeerJ">
        <title>Extensive microbial diversity within the chicken gut microbiome revealed by metagenomics and culture.</title>
        <authorList>
            <person name="Gilroy R."/>
            <person name="Ravi A."/>
            <person name="Getino M."/>
            <person name="Pursley I."/>
            <person name="Horton D.L."/>
            <person name="Alikhan N.F."/>
            <person name="Baker D."/>
            <person name="Gharbi K."/>
            <person name="Hall N."/>
            <person name="Watson M."/>
            <person name="Adriaenssens E.M."/>
            <person name="Foster-Nyarko E."/>
            <person name="Jarju S."/>
            <person name="Secka A."/>
            <person name="Antonio M."/>
            <person name="Oren A."/>
            <person name="Chaudhuri R.R."/>
            <person name="La Ragione R."/>
            <person name="Hildebrand F."/>
            <person name="Pallen M.J."/>
        </authorList>
    </citation>
    <scope>NUCLEOTIDE SEQUENCE</scope>
    <source>
        <strain evidence="3">CHK192-2623</strain>
    </source>
</reference>
<dbReference type="Proteomes" id="UP000732527">
    <property type="component" value="Unassembled WGS sequence"/>
</dbReference>
<protein>
    <submittedName>
        <fullName evidence="3">Uncharacterized protein</fullName>
    </submittedName>
</protein>
<evidence type="ECO:0000313" key="4">
    <source>
        <dbReference type="Proteomes" id="UP000732527"/>
    </source>
</evidence>
<keyword evidence="2" id="KW-1133">Transmembrane helix</keyword>
<organism evidence="3 4">
    <name type="scientific">Lactobacillus johnsonii</name>
    <dbReference type="NCBI Taxonomy" id="33959"/>
    <lineage>
        <taxon>Bacteria</taxon>
        <taxon>Bacillati</taxon>
        <taxon>Bacillota</taxon>
        <taxon>Bacilli</taxon>
        <taxon>Lactobacillales</taxon>
        <taxon>Lactobacillaceae</taxon>
        <taxon>Lactobacillus</taxon>
    </lineage>
</organism>
<evidence type="ECO:0000256" key="2">
    <source>
        <dbReference type="SAM" id="Phobius"/>
    </source>
</evidence>
<feature type="compositionally biased region" description="Polar residues" evidence="1">
    <location>
        <begin position="1"/>
        <end position="14"/>
    </location>
</feature>
<proteinExistence type="predicted"/>
<accession>A0A921EJW4</accession>
<feature type="transmembrane region" description="Helical" evidence="2">
    <location>
        <begin position="119"/>
        <end position="141"/>
    </location>
</feature>
<dbReference type="AlphaFoldDB" id="A0A921EJW4"/>
<evidence type="ECO:0000256" key="1">
    <source>
        <dbReference type="SAM" id="MobiDB-lite"/>
    </source>
</evidence>
<gene>
    <name evidence="3" type="ORF">K8V69_01890</name>
</gene>
<dbReference type="Gene3D" id="3.90.20.10">
    <property type="match status" value="1"/>
</dbReference>
<keyword evidence="2" id="KW-0812">Transmembrane</keyword>
<reference evidence="3" key="2">
    <citation type="submission" date="2021-09" db="EMBL/GenBank/DDBJ databases">
        <authorList>
            <person name="Gilroy R."/>
        </authorList>
    </citation>
    <scope>NUCLEOTIDE SEQUENCE</scope>
    <source>
        <strain evidence="3">CHK192-2623</strain>
    </source>
</reference>
<feature type="region of interest" description="Disordered" evidence="1">
    <location>
        <begin position="1"/>
        <end position="45"/>
    </location>
</feature>
<dbReference type="EMBL" id="DYYQ01000011">
    <property type="protein sequence ID" value="HJE48926.1"/>
    <property type="molecule type" value="Genomic_DNA"/>
</dbReference>
<keyword evidence="2" id="KW-0472">Membrane</keyword>
<sequence length="143" mass="16226">MDQESNIISFSNAKSADIIQGTPVEKTSRKRDNKGGGEPPMDKDKYVTHEELGHAIDNVSSKIDISTEKILHRMDNHFAEMQNQMDKRFNEVDKHFNDIELKVNDVKNTANNNKEKINWLLYTAVGGIIISVITTIISNLLTR</sequence>